<reference evidence="1 2" key="1">
    <citation type="submission" date="2023-12" db="EMBL/GenBank/DDBJ databases">
        <title>Baltic Sea Cyanobacteria.</title>
        <authorList>
            <person name="Delbaje E."/>
            <person name="Fewer D.P."/>
            <person name="Shishido T.K."/>
        </authorList>
    </citation>
    <scope>NUCLEOTIDE SEQUENCE [LARGE SCALE GENOMIC DNA]</scope>
    <source>
        <strain evidence="1 2">UHCC 0370</strain>
    </source>
</reference>
<evidence type="ECO:0000313" key="1">
    <source>
        <dbReference type="EMBL" id="MEA5477951.1"/>
    </source>
</evidence>
<dbReference type="RefSeq" id="WP_323261542.1">
    <property type="nucleotide sequence ID" value="NZ_JAYGIE010000047.1"/>
</dbReference>
<comment type="caution">
    <text evidence="1">The sequence shown here is derived from an EMBL/GenBank/DDBJ whole genome shotgun (WGS) entry which is preliminary data.</text>
</comment>
<name>A0ABU5TIP4_9CYAN</name>
<gene>
    <name evidence="1" type="ORF">VB774_10000</name>
</gene>
<organism evidence="1 2">
    <name type="scientific">Pseudanabaena galeata UHCC 0370</name>
    <dbReference type="NCBI Taxonomy" id="3110310"/>
    <lineage>
        <taxon>Bacteria</taxon>
        <taxon>Bacillati</taxon>
        <taxon>Cyanobacteriota</taxon>
        <taxon>Cyanophyceae</taxon>
        <taxon>Pseudanabaenales</taxon>
        <taxon>Pseudanabaenaceae</taxon>
        <taxon>Pseudanabaena</taxon>
    </lineage>
</organism>
<proteinExistence type="predicted"/>
<evidence type="ECO:0000313" key="2">
    <source>
        <dbReference type="Proteomes" id="UP001301388"/>
    </source>
</evidence>
<keyword evidence="2" id="KW-1185">Reference proteome</keyword>
<evidence type="ECO:0008006" key="3">
    <source>
        <dbReference type="Google" id="ProtNLM"/>
    </source>
</evidence>
<protein>
    <recommendedName>
        <fullName evidence="3">Lipoprotein</fullName>
    </recommendedName>
</protein>
<accession>A0ABU5TIP4</accession>
<dbReference type="Proteomes" id="UP001301388">
    <property type="component" value="Unassembled WGS sequence"/>
</dbReference>
<sequence length="342" mass="38036">MQSFLLLSFLMLSGCSKSDQVDGQVTAQAKTQVTAIANSTVQPSQIPKPLVTSQAVSTNLETSKLKNLRLQPVPPNGFHQLNEIGLKYFQGMGPLEYAVRLTGIPTTPAWRIRLRLYPSNEKLGRSYRVKVDHYNLSPALYRDVVSAYGRENADPSLNNTTPHQHIQMVFIPVMNVAANFEESSLQQSQSSVTQNPRDCGLGFGCADLFNEADDSQWVNEQKLNLVRAPWEQMPNNIYAMVRGLAEQSGKLQLNGDEMFWTDGEIPEGISSTRPWIEVLIDNYAGNGGGYQAHWIQRAADDSIRASAFRMYTDERMEGNAIASRSYVCSRGNVAGKLRARCP</sequence>
<dbReference type="EMBL" id="JAYGIE010000047">
    <property type="protein sequence ID" value="MEA5477951.1"/>
    <property type="molecule type" value="Genomic_DNA"/>
</dbReference>